<dbReference type="GO" id="GO:0005886">
    <property type="term" value="C:plasma membrane"/>
    <property type="evidence" value="ECO:0007669"/>
    <property type="project" value="UniProtKB-SubCell"/>
</dbReference>
<evidence type="ECO:0000256" key="2">
    <source>
        <dbReference type="ARBA" id="ARBA00022448"/>
    </source>
</evidence>
<feature type="transmembrane region" description="Helical" evidence="7">
    <location>
        <begin position="26"/>
        <end position="47"/>
    </location>
</feature>
<name>A0A8J2XNA3_9GAMM</name>
<dbReference type="Proteomes" id="UP000619743">
    <property type="component" value="Unassembled WGS sequence"/>
</dbReference>
<feature type="transmembrane region" description="Helical" evidence="7">
    <location>
        <begin position="59"/>
        <end position="84"/>
    </location>
</feature>
<evidence type="ECO:0000256" key="1">
    <source>
        <dbReference type="ARBA" id="ARBA00004429"/>
    </source>
</evidence>
<dbReference type="AlphaFoldDB" id="A0A8J2XNA3"/>
<keyword evidence="5 7" id="KW-1133">Transmembrane helix</keyword>
<dbReference type="InterPro" id="IPR048279">
    <property type="entry name" value="MdtK-like"/>
</dbReference>
<feature type="transmembrane region" description="Helical" evidence="7">
    <location>
        <begin position="323"/>
        <end position="347"/>
    </location>
</feature>
<comment type="caution">
    <text evidence="8">The sequence shown here is derived from an EMBL/GenBank/DDBJ whole genome shotgun (WGS) entry which is preliminary data.</text>
</comment>
<protein>
    <submittedName>
        <fullName evidence="8">MATE family efflux transporter</fullName>
    </submittedName>
</protein>
<dbReference type="NCBIfam" id="TIGR00797">
    <property type="entry name" value="matE"/>
    <property type="match status" value="1"/>
</dbReference>
<gene>
    <name evidence="8" type="ORF">GCM10011369_10090</name>
</gene>
<dbReference type="PANTHER" id="PTHR43549">
    <property type="entry name" value="MULTIDRUG RESISTANCE PROTEIN YPNP-RELATED"/>
    <property type="match status" value="1"/>
</dbReference>
<dbReference type="RefSeq" id="WP_087504717.1">
    <property type="nucleotide sequence ID" value="NZ_BMDX01000003.1"/>
</dbReference>
<evidence type="ECO:0000256" key="7">
    <source>
        <dbReference type="SAM" id="Phobius"/>
    </source>
</evidence>
<keyword evidence="3" id="KW-1003">Cell membrane</keyword>
<sequence>MSTSSSANDLLNGDLTITLKKMTAPVIIGMITMMTFNLVDTFFIGLLGTQPLAAVSFTFPVTFAVISLSIGLSIGTSAVIAKIIGQGDQQQARTYATAALYLSAILVACIALAFFAFSKQVFFAMGATQSSYDLLMEYMTVWLWGCVLLILPMICNAIFRANGETKLPSYGMAGAGLLNAILDPILIFGLGPIPALGIQGAALASVISWSCACLLIFYVLGARQKRIYFWPRDLIATLAASRQILAIGLPAAGANMLTPLAMAVMTAIAASYGEPVVAALGVGSRIESIASIVILALSMTLPPVISQNFGARQIQRAHDAYRIAAKFVIVWQLVMALALAITAYWLAQVFSSDPEVQQVLRWYVVIMPIGYGLQGIVILANSSFNALHKPNNALLLSIIRFFVCYIPLAYIGGMLMGVYGLFIGSVIGNIVTAFIAWRWINGTFSRFEQHSNVMGEPQL</sequence>
<organism evidence="8 9">
    <name type="scientific">Neiella marina</name>
    <dbReference type="NCBI Taxonomy" id="508461"/>
    <lineage>
        <taxon>Bacteria</taxon>
        <taxon>Pseudomonadati</taxon>
        <taxon>Pseudomonadota</taxon>
        <taxon>Gammaproteobacteria</taxon>
        <taxon>Alteromonadales</taxon>
        <taxon>Echinimonadaceae</taxon>
        <taxon>Neiella</taxon>
    </lineage>
</organism>
<dbReference type="InterPro" id="IPR002528">
    <property type="entry name" value="MATE_fam"/>
</dbReference>
<dbReference type="InterPro" id="IPR052031">
    <property type="entry name" value="Membrane_Transporter-Flippase"/>
</dbReference>
<dbReference type="Pfam" id="PF01554">
    <property type="entry name" value="MatE"/>
    <property type="match status" value="2"/>
</dbReference>
<keyword evidence="6 7" id="KW-0472">Membrane</keyword>
<dbReference type="GO" id="GO:0015297">
    <property type="term" value="F:antiporter activity"/>
    <property type="evidence" value="ECO:0007669"/>
    <property type="project" value="InterPro"/>
</dbReference>
<feature type="transmembrane region" description="Helical" evidence="7">
    <location>
        <begin position="138"/>
        <end position="159"/>
    </location>
</feature>
<feature type="transmembrane region" description="Helical" evidence="7">
    <location>
        <begin position="171"/>
        <end position="190"/>
    </location>
</feature>
<evidence type="ECO:0000256" key="5">
    <source>
        <dbReference type="ARBA" id="ARBA00022989"/>
    </source>
</evidence>
<dbReference type="PIRSF" id="PIRSF006603">
    <property type="entry name" value="DinF"/>
    <property type="match status" value="1"/>
</dbReference>
<dbReference type="GO" id="GO:0042910">
    <property type="term" value="F:xenobiotic transmembrane transporter activity"/>
    <property type="evidence" value="ECO:0007669"/>
    <property type="project" value="InterPro"/>
</dbReference>
<evidence type="ECO:0000256" key="4">
    <source>
        <dbReference type="ARBA" id="ARBA00022692"/>
    </source>
</evidence>
<proteinExistence type="predicted"/>
<feature type="transmembrane region" description="Helical" evidence="7">
    <location>
        <begin position="359"/>
        <end position="381"/>
    </location>
</feature>
<feature type="transmembrane region" description="Helical" evidence="7">
    <location>
        <begin position="393"/>
        <end position="412"/>
    </location>
</feature>
<feature type="transmembrane region" description="Helical" evidence="7">
    <location>
        <begin position="96"/>
        <end position="118"/>
    </location>
</feature>
<dbReference type="OrthoDB" id="9806302at2"/>
<dbReference type="PANTHER" id="PTHR43549:SF3">
    <property type="entry name" value="MULTIDRUG RESISTANCE PROTEIN YPNP-RELATED"/>
    <property type="match status" value="1"/>
</dbReference>
<keyword evidence="2" id="KW-0813">Transport</keyword>
<evidence type="ECO:0000256" key="6">
    <source>
        <dbReference type="ARBA" id="ARBA00023136"/>
    </source>
</evidence>
<accession>A0A8J2XNA3</accession>
<keyword evidence="4 7" id="KW-0812">Transmembrane</keyword>
<feature type="transmembrane region" description="Helical" evidence="7">
    <location>
        <begin position="244"/>
        <end position="269"/>
    </location>
</feature>
<feature type="transmembrane region" description="Helical" evidence="7">
    <location>
        <begin position="202"/>
        <end position="223"/>
    </location>
</feature>
<dbReference type="EMBL" id="BMDX01000003">
    <property type="protein sequence ID" value="GGA70378.1"/>
    <property type="molecule type" value="Genomic_DNA"/>
</dbReference>
<evidence type="ECO:0000256" key="3">
    <source>
        <dbReference type="ARBA" id="ARBA00022475"/>
    </source>
</evidence>
<evidence type="ECO:0000313" key="8">
    <source>
        <dbReference type="EMBL" id="GGA70378.1"/>
    </source>
</evidence>
<keyword evidence="9" id="KW-1185">Reference proteome</keyword>
<evidence type="ECO:0000313" key="9">
    <source>
        <dbReference type="Proteomes" id="UP000619743"/>
    </source>
</evidence>
<feature type="transmembrane region" description="Helical" evidence="7">
    <location>
        <begin position="289"/>
        <end position="311"/>
    </location>
</feature>
<reference evidence="9" key="1">
    <citation type="journal article" date="2019" name="Int. J. Syst. Evol. Microbiol.">
        <title>The Global Catalogue of Microorganisms (GCM) 10K type strain sequencing project: providing services to taxonomists for standard genome sequencing and annotation.</title>
        <authorList>
            <consortium name="The Broad Institute Genomics Platform"/>
            <consortium name="The Broad Institute Genome Sequencing Center for Infectious Disease"/>
            <person name="Wu L."/>
            <person name="Ma J."/>
        </authorList>
    </citation>
    <scope>NUCLEOTIDE SEQUENCE [LARGE SCALE GENOMIC DNA]</scope>
    <source>
        <strain evidence="9">CGMCC 1.10130</strain>
    </source>
</reference>
<feature type="transmembrane region" description="Helical" evidence="7">
    <location>
        <begin position="418"/>
        <end position="440"/>
    </location>
</feature>
<comment type="subcellular location">
    <subcellularLocation>
        <location evidence="1">Cell inner membrane</location>
        <topology evidence="1">Multi-pass membrane protein</topology>
    </subcellularLocation>
</comment>